<dbReference type="RefSeq" id="WP_263038728.1">
    <property type="nucleotide sequence ID" value="NZ_JAOTPL010000021.1"/>
</dbReference>
<dbReference type="AlphaFoldDB" id="A0AAE3IQE2"/>
<proteinExistence type="predicted"/>
<comment type="caution">
    <text evidence="2">The sequence shown here is derived from an EMBL/GenBank/DDBJ whole genome shotgun (WGS) entry which is preliminary data.</text>
</comment>
<keyword evidence="1" id="KW-1133">Transmembrane helix</keyword>
<organism evidence="2 3">
    <name type="scientific">Haoranjiania flava</name>
    <dbReference type="NCBI Taxonomy" id="1856322"/>
    <lineage>
        <taxon>Bacteria</taxon>
        <taxon>Pseudomonadati</taxon>
        <taxon>Bacteroidota</taxon>
        <taxon>Chitinophagia</taxon>
        <taxon>Chitinophagales</taxon>
        <taxon>Chitinophagaceae</taxon>
        <taxon>Haoranjiania</taxon>
    </lineage>
</organism>
<sequence>MTENDRNIRTKLEDYPVYQYNKNAGWYRLENMLSPGKRKSAKWWHYAAAACLGGAIIFMYLNREKESAARFAGSNIPGVIINKVKTQTTGIASAKNFASTGQKENLKESYLKTRVAKIAAAAILPENKEQVIVEEQQSMPVVSAIQYETAAATPAKRKVVYLSDIEKVRESTSYRNKAAPIVFRFGSQRRQEEVEEAYIIQSKSVTNIAIPL</sequence>
<dbReference type="EMBL" id="JAOTPL010000021">
    <property type="protein sequence ID" value="MCU7695241.1"/>
    <property type="molecule type" value="Genomic_DNA"/>
</dbReference>
<keyword evidence="1" id="KW-0812">Transmembrane</keyword>
<name>A0AAE3IQE2_9BACT</name>
<dbReference type="Proteomes" id="UP001209317">
    <property type="component" value="Unassembled WGS sequence"/>
</dbReference>
<gene>
    <name evidence="2" type="ORF">OD355_11990</name>
</gene>
<keyword evidence="3" id="KW-1185">Reference proteome</keyword>
<reference evidence="2" key="1">
    <citation type="submission" date="2022-10" db="EMBL/GenBank/DDBJ databases">
        <authorList>
            <person name="Kim H.S."/>
            <person name="Kim J.-S."/>
            <person name="Suh M.K."/>
            <person name="Eom M.K."/>
            <person name="Lee J.-S."/>
        </authorList>
    </citation>
    <scope>NUCLEOTIDE SEQUENCE</scope>
    <source>
        <strain evidence="2">LIP-5</strain>
    </source>
</reference>
<keyword evidence="1" id="KW-0472">Membrane</keyword>
<feature type="transmembrane region" description="Helical" evidence="1">
    <location>
        <begin position="43"/>
        <end position="61"/>
    </location>
</feature>
<evidence type="ECO:0000256" key="1">
    <source>
        <dbReference type="SAM" id="Phobius"/>
    </source>
</evidence>
<protein>
    <submittedName>
        <fullName evidence="2">Uncharacterized protein</fullName>
    </submittedName>
</protein>
<evidence type="ECO:0000313" key="3">
    <source>
        <dbReference type="Proteomes" id="UP001209317"/>
    </source>
</evidence>
<evidence type="ECO:0000313" key="2">
    <source>
        <dbReference type="EMBL" id="MCU7695241.1"/>
    </source>
</evidence>
<accession>A0AAE3IQE2</accession>